<protein>
    <submittedName>
        <fullName evidence="3">Peptidyl-prolyl cis-trans isomerase, rotamase_2 superfamily</fullName>
    </submittedName>
</protein>
<dbReference type="SUPFAM" id="SSF54534">
    <property type="entry name" value="FKBP-like"/>
    <property type="match status" value="2"/>
</dbReference>
<reference evidence="3" key="2">
    <citation type="submission" date="2012-09" db="EMBL/GenBank/DDBJ databases">
        <title>The complete sequence of Psychroflexus torquis an extreme psychrophile from sea-ice that is stimulated by light.</title>
        <authorList>
            <person name="Feng S."/>
            <person name="Powell S.M."/>
            <person name="Bowman J.P."/>
        </authorList>
    </citation>
    <scope>NUCLEOTIDE SEQUENCE [LARGE SCALE GENOMIC DNA]</scope>
    <source>
        <strain evidence="3">ATCC 700755</strain>
    </source>
</reference>
<dbReference type="Proteomes" id="UP000008514">
    <property type="component" value="Chromosome"/>
</dbReference>
<dbReference type="Gene3D" id="3.10.50.40">
    <property type="match status" value="2"/>
</dbReference>
<evidence type="ECO:0000313" key="4">
    <source>
        <dbReference type="Proteomes" id="UP000008514"/>
    </source>
</evidence>
<keyword evidence="1 3" id="KW-0413">Isomerase</keyword>
<dbReference type="InterPro" id="IPR050245">
    <property type="entry name" value="PrsA_foldase"/>
</dbReference>
<dbReference type="GO" id="GO:0003755">
    <property type="term" value="F:peptidyl-prolyl cis-trans isomerase activity"/>
    <property type="evidence" value="ECO:0007669"/>
    <property type="project" value="UniProtKB-KW"/>
</dbReference>
<proteinExistence type="predicted"/>
<dbReference type="SUPFAM" id="SSF109998">
    <property type="entry name" value="Triger factor/SurA peptide-binding domain-like"/>
    <property type="match status" value="1"/>
</dbReference>
<dbReference type="PANTHER" id="PTHR47245:SF2">
    <property type="entry name" value="PEPTIDYL-PROLYL CIS-TRANS ISOMERASE HP_0175-RELATED"/>
    <property type="match status" value="1"/>
</dbReference>
<evidence type="ECO:0000259" key="2">
    <source>
        <dbReference type="PROSITE" id="PS50198"/>
    </source>
</evidence>
<dbReference type="PANTHER" id="PTHR47245">
    <property type="entry name" value="PEPTIDYLPROLYL ISOMERASE"/>
    <property type="match status" value="1"/>
</dbReference>
<dbReference type="Pfam" id="PF00639">
    <property type="entry name" value="Rotamase"/>
    <property type="match status" value="2"/>
</dbReference>
<gene>
    <name evidence="3" type="ordered locus">P700755_003052</name>
</gene>
<feature type="domain" description="PpiC" evidence="2">
    <location>
        <begin position="311"/>
        <end position="425"/>
    </location>
</feature>
<dbReference type="AlphaFoldDB" id="K4IGR7"/>
<reference evidence="3" key="1">
    <citation type="submission" date="2006-03" db="EMBL/GenBank/DDBJ databases">
        <authorList>
            <person name="Bowman J."/>
            <person name="Ferriera S."/>
            <person name="Johnson J."/>
            <person name="Kravitz S."/>
            <person name="Halpern A."/>
            <person name="Remington K."/>
            <person name="Beeson K."/>
            <person name="Tran B."/>
            <person name="Rogers Y.-H."/>
            <person name="Friedman R."/>
            <person name="Venter J.C."/>
        </authorList>
    </citation>
    <scope>NUCLEOTIDE SEQUENCE [LARGE SCALE GENOMIC DNA]</scope>
    <source>
        <strain evidence="3">ATCC 700755</strain>
    </source>
</reference>
<evidence type="ECO:0000313" key="3">
    <source>
        <dbReference type="EMBL" id="AFU69722.1"/>
    </source>
</evidence>
<evidence type="ECO:0000256" key="1">
    <source>
        <dbReference type="PROSITE-ProRule" id="PRU00278"/>
    </source>
</evidence>
<dbReference type="EMBL" id="CP003879">
    <property type="protein sequence ID" value="AFU69722.1"/>
    <property type="molecule type" value="Genomic_DNA"/>
</dbReference>
<keyword evidence="4" id="KW-1185">Reference proteome</keyword>
<accession>K4IGR7</accession>
<dbReference type="HOGENOM" id="CLU_034646_13_0_10"/>
<dbReference type="STRING" id="313595.P700755_003052"/>
<sequence length="485" mass="55480">MPQKIMNLKSINLKAIAFLGLLFFSFITIAQVTIDDEDNLLKESDFSPEVLKATTMTKDGRLKIDGVAAVVGDYLVLESDISKAYIDMKNQQVGEITYCDVAETILENKLFAHHAVQDSLPFNPSRVESFTDQQIDQFVRQVGSMDKLLEFYKIDSESELRDQLNEINTQRMLAEEMQGSIVDEVEITPEETRDFFEAIPKDEIPLINDEVELAQIIVRPEVGEKEQQAVIDKLNFYRDDVVAGGSFATKAVLYSEDRGSRSQGGKITLTREDNFVKEFKDAAFSLQEGEVSRPFETEFGWHILTVEKIRGQQVDVRHILLYPEISSEAIQKAKDEIELVRKKIVNGEVDFKEAAREVSDEMETRESGGQLINNATGDRRFELTKIDPTLYDQVINLKENEVSLVIKDSEPRTAKIFFKVITLTKKIPEHIAEFSKDYTKIRELALQQKKLTEIKEWKAEKVTDTYVKINGDYKVCKFAKSWIKQ</sequence>
<dbReference type="InterPro" id="IPR046357">
    <property type="entry name" value="PPIase_dom_sf"/>
</dbReference>
<organism evidence="3 4">
    <name type="scientific">Psychroflexus torquis (strain ATCC 700755 / CIP 106069 / ACAM 623)</name>
    <dbReference type="NCBI Taxonomy" id="313595"/>
    <lineage>
        <taxon>Bacteria</taxon>
        <taxon>Pseudomonadati</taxon>
        <taxon>Bacteroidota</taxon>
        <taxon>Flavobacteriia</taxon>
        <taxon>Flavobacteriales</taxon>
        <taxon>Flavobacteriaceae</taxon>
        <taxon>Psychroflexus</taxon>
    </lineage>
</organism>
<dbReference type="InterPro" id="IPR027304">
    <property type="entry name" value="Trigger_fact/SurA_dom_sf"/>
</dbReference>
<feature type="domain" description="PpiC" evidence="2">
    <location>
        <begin position="208"/>
        <end position="308"/>
    </location>
</feature>
<dbReference type="InterPro" id="IPR000297">
    <property type="entry name" value="PPIase_PpiC"/>
</dbReference>
<name>K4IGR7_PSYTT</name>
<dbReference type="PROSITE" id="PS50198">
    <property type="entry name" value="PPIC_PPIASE_2"/>
    <property type="match status" value="2"/>
</dbReference>
<keyword evidence="1" id="KW-0697">Rotamase</keyword>
<dbReference type="KEGG" id="ptq:P700755_003052"/>
<dbReference type="eggNOG" id="COG0760">
    <property type="taxonomic scope" value="Bacteria"/>
</dbReference>